<protein>
    <submittedName>
        <fullName evidence="2">Uncharacterized protein</fullName>
    </submittedName>
</protein>
<feature type="compositionally biased region" description="Basic and acidic residues" evidence="1">
    <location>
        <begin position="31"/>
        <end position="43"/>
    </location>
</feature>
<name>A0A1R2AVF8_9CILI</name>
<feature type="compositionally biased region" description="Polar residues" evidence="1">
    <location>
        <begin position="73"/>
        <end position="82"/>
    </location>
</feature>
<feature type="region of interest" description="Disordered" evidence="1">
    <location>
        <begin position="1"/>
        <end position="111"/>
    </location>
</feature>
<evidence type="ECO:0000256" key="1">
    <source>
        <dbReference type="SAM" id="MobiDB-lite"/>
    </source>
</evidence>
<dbReference type="AlphaFoldDB" id="A0A1R2AVF8"/>
<evidence type="ECO:0000313" key="3">
    <source>
        <dbReference type="Proteomes" id="UP000187209"/>
    </source>
</evidence>
<reference evidence="2 3" key="1">
    <citation type="submission" date="2016-11" db="EMBL/GenBank/DDBJ databases">
        <title>The macronuclear genome of Stentor coeruleus: a giant cell with tiny introns.</title>
        <authorList>
            <person name="Slabodnick M."/>
            <person name="Ruby J.G."/>
            <person name="Reiff S.B."/>
            <person name="Swart E.C."/>
            <person name="Gosai S."/>
            <person name="Prabakaran S."/>
            <person name="Witkowska E."/>
            <person name="Larue G.E."/>
            <person name="Fisher S."/>
            <person name="Freeman R.M."/>
            <person name="Gunawardena J."/>
            <person name="Chu W."/>
            <person name="Stover N.A."/>
            <person name="Gregory B.D."/>
            <person name="Nowacki M."/>
            <person name="Derisi J."/>
            <person name="Roy S.W."/>
            <person name="Marshall W.F."/>
            <person name="Sood P."/>
        </authorList>
    </citation>
    <scope>NUCLEOTIDE SEQUENCE [LARGE SCALE GENOMIC DNA]</scope>
    <source>
        <strain evidence="2">WM001</strain>
    </source>
</reference>
<evidence type="ECO:0000313" key="2">
    <source>
        <dbReference type="EMBL" id="OMJ68498.1"/>
    </source>
</evidence>
<dbReference type="Proteomes" id="UP000187209">
    <property type="component" value="Unassembled WGS sequence"/>
</dbReference>
<dbReference type="OrthoDB" id="322480at2759"/>
<gene>
    <name evidence="2" type="ORF">SteCoe_34039</name>
</gene>
<sequence length="243" mass="28209">MEKIKRPDVSPQVPRIPKPQDLYSRYQLQRPSKDEEKRVEHNYFMRRRGHKNSDANDPEIFIPDDSKEALDIVSQTSSNINSKPEEKKRSFRSNQPRQKPQEKKEPINLNNLTNIVMEMKEMLSNMPNIQDVLNKSHEPTTKKNSTVTPKNRTREISLHDKSIRKSMKLKNYIMGTKPPSRLMSSKGPRPTTTQKLAKHLPVLKNKALDDVAAIQNYFLEFHAKSKFLLKNLEKSVLGENKAL</sequence>
<comment type="caution">
    <text evidence="2">The sequence shown here is derived from an EMBL/GenBank/DDBJ whole genome shotgun (WGS) entry which is preliminary data.</text>
</comment>
<organism evidence="2 3">
    <name type="scientific">Stentor coeruleus</name>
    <dbReference type="NCBI Taxonomy" id="5963"/>
    <lineage>
        <taxon>Eukaryota</taxon>
        <taxon>Sar</taxon>
        <taxon>Alveolata</taxon>
        <taxon>Ciliophora</taxon>
        <taxon>Postciliodesmatophora</taxon>
        <taxon>Heterotrichea</taxon>
        <taxon>Heterotrichida</taxon>
        <taxon>Stentoridae</taxon>
        <taxon>Stentor</taxon>
    </lineage>
</organism>
<keyword evidence="3" id="KW-1185">Reference proteome</keyword>
<proteinExistence type="predicted"/>
<accession>A0A1R2AVF8</accession>
<dbReference type="EMBL" id="MPUH01001322">
    <property type="protein sequence ID" value="OMJ68498.1"/>
    <property type="molecule type" value="Genomic_DNA"/>
</dbReference>